<dbReference type="GeneID" id="93373857"/>
<organism evidence="3 4">
    <name type="scientific">Nocardia seriolae</name>
    <dbReference type="NCBI Taxonomy" id="37332"/>
    <lineage>
        <taxon>Bacteria</taxon>
        <taxon>Bacillati</taxon>
        <taxon>Actinomycetota</taxon>
        <taxon>Actinomycetes</taxon>
        <taxon>Mycobacteriales</taxon>
        <taxon>Nocardiaceae</taxon>
        <taxon>Nocardia</taxon>
    </lineage>
</organism>
<protein>
    <submittedName>
        <fullName evidence="3">Uncharacterized protein</fullName>
    </submittedName>
</protein>
<evidence type="ECO:0000313" key="3">
    <source>
        <dbReference type="EMBL" id="GAP28534.1"/>
    </source>
</evidence>
<dbReference type="EMBL" id="BBYQ01000037">
    <property type="protein sequence ID" value="GAP28534.1"/>
    <property type="molecule type" value="Genomic_DNA"/>
</dbReference>
<dbReference type="OrthoDB" id="3232804at2"/>
<reference evidence="3 4" key="2">
    <citation type="journal article" date="2016" name="Genome Announc.">
        <title>Draft Genome Sequence of Erythromycin- and Oxytetracycline-Sensitive Nocardia seriolae Strain U-1 (NBRC 110359).</title>
        <authorList>
            <person name="Imajoh M."/>
            <person name="Sukeda M."/>
            <person name="Shimizu M."/>
            <person name="Yamane J."/>
            <person name="Ohnishi K."/>
            <person name="Oshima S."/>
        </authorList>
    </citation>
    <scope>NUCLEOTIDE SEQUENCE [LARGE SCALE GENOMIC DNA]</scope>
    <source>
        <strain evidence="3 4">U-1</strain>
    </source>
</reference>
<evidence type="ECO:0000313" key="4">
    <source>
        <dbReference type="Proteomes" id="UP000037179"/>
    </source>
</evidence>
<dbReference type="KEGG" id="nsr:NS506_03227"/>
<keyword evidence="4" id="KW-1185">Reference proteome</keyword>
<evidence type="ECO:0000313" key="2">
    <source>
        <dbReference type="EMBL" id="APA97280.1"/>
    </source>
</evidence>
<reference evidence="4" key="1">
    <citation type="submission" date="2015-07" db="EMBL/GenBank/DDBJ databases">
        <title>Nocardia seriolae U-1 whole genome shotgun sequence.</title>
        <authorList>
            <person name="Imajoh M."/>
            <person name="Fukumoto Y."/>
            <person name="Sukeda M."/>
            <person name="Yamane J."/>
            <person name="Yamasaki K."/>
            <person name="Shimizu M."/>
            <person name="Ohnishi K."/>
            <person name="Oshima S."/>
        </authorList>
    </citation>
    <scope>NUCLEOTIDE SEQUENCE [LARGE SCALE GENOMIC DNA]</scope>
    <source>
        <strain evidence="4">U-1</strain>
    </source>
</reference>
<accession>A0A0B8N9X2</accession>
<reference evidence="2 5" key="3">
    <citation type="submission" date="2016-10" db="EMBL/GenBank/DDBJ databases">
        <title>Genome sequence of Nocardia seriolae strain EM150506, isolated from Anguila japonica.</title>
        <authorList>
            <person name="Han H.-J."/>
        </authorList>
    </citation>
    <scope>NUCLEOTIDE SEQUENCE [LARGE SCALE GENOMIC DNA]</scope>
    <source>
        <strain evidence="2 5">EM150506</strain>
    </source>
</reference>
<feature type="region of interest" description="Disordered" evidence="1">
    <location>
        <begin position="135"/>
        <end position="154"/>
    </location>
</feature>
<sequence length="250" mass="26931">MTRQRQLRSHSHHLTRIAVPRCVGGGKIRYATQRDADLVLAGLDRSDTERREKNSYPCNTCRGWHLTSWTTAKYERYIAAMHSDAARHDGAFPLEQFGPAAEIARKPLHLNEIAADTDAVPTPAEVAARTAAPLADSAAAPMATNAESAGPDTDPMTLGTAEVPDPVSVASASVIAEVQPLSALPARTVPSPAEVAARTVPIKRAEAARKQAELIAAAYAARPRPDATPTGTRNFLRAILRRLVRRLRRG</sequence>
<dbReference type="Proteomes" id="UP000037179">
    <property type="component" value="Unassembled WGS sequence"/>
</dbReference>
<gene>
    <name evidence="2" type="ORF">NS506_03227</name>
    <name evidence="3" type="ORF">NSK11_contig00037-0055</name>
</gene>
<proteinExistence type="predicted"/>
<dbReference type="RefSeq" id="WP_143161385.1">
    <property type="nucleotide sequence ID" value="NZ_AP017900.1"/>
</dbReference>
<dbReference type="EMBL" id="CP017839">
    <property type="protein sequence ID" value="APA97280.1"/>
    <property type="molecule type" value="Genomic_DNA"/>
</dbReference>
<evidence type="ECO:0000313" key="5">
    <source>
        <dbReference type="Proteomes" id="UP000180166"/>
    </source>
</evidence>
<evidence type="ECO:0000256" key="1">
    <source>
        <dbReference type="SAM" id="MobiDB-lite"/>
    </source>
</evidence>
<dbReference type="AlphaFoldDB" id="A0A0B8N9X2"/>
<dbReference type="Proteomes" id="UP000180166">
    <property type="component" value="Chromosome"/>
</dbReference>
<name>A0A0B8N9X2_9NOCA</name>